<dbReference type="InterPro" id="IPR003961">
    <property type="entry name" value="FN3_dom"/>
</dbReference>
<gene>
    <name evidence="3" type="ORF">QE152_g16916</name>
</gene>
<evidence type="ECO:0000313" key="3">
    <source>
        <dbReference type="EMBL" id="KAK9729033.1"/>
    </source>
</evidence>
<keyword evidence="4" id="KW-1185">Reference proteome</keyword>
<dbReference type="Proteomes" id="UP001458880">
    <property type="component" value="Unassembled WGS sequence"/>
</dbReference>
<dbReference type="InterPro" id="IPR013783">
    <property type="entry name" value="Ig-like_fold"/>
</dbReference>
<dbReference type="InterPro" id="IPR036116">
    <property type="entry name" value="FN3_sf"/>
</dbReference>
<dbReference type="EMBL" id="JASPKY010000164">
    <property type="protein sequence ID" value="KAK9729033.1"/>
    <property type="molecule type" value="Genomic_DNA"/>
</dbReference>
<sequence length="496" mass="56210">MFGHVIFFMLLKMINADNGAVLSMCKNNKQLYCTIANDSSSSAISWDTPTKEVSYKYYNITENNALQNSNWTLRKTLKDTFGFEPVLDYRWEGFPTQKCVFPLGEKVELSASVQGKKMILLCKTVEGNNCVKVVFGPGGPFESNDNEQKNCFDHSKTPRDTNWSHFTLISNSTSVYIRQYNSSKVLQVPKTYSKLLVINSKWKLHSFDVYSSEKPRTSVLQIKNDFSETGDICLGLLCYAYGTLKLTLSDSNRVLSAVNNTKEGEWEEIQLCGYIPFNTSMTLEIDTITESKSSKFYIADIIRKFNENDNVRILTKNNPKNQCCQAIKLSKKICTENLTYSRYTSGYSNCSLNSSYTGMWNIQSRNLMPASFIELSANVTGTSAIISWNISSTVVYNGSYEIKCRNINSSEESEETRRIDLTNSNFVELSDLEPNSTYLIMILENADHQLGNITITISGIKRKIDRLCKITAIFLESVSRIRLVCTFSFHTSANML</sequence>
<keyword evidence="1" id="KW-0732">Signal</keyword>
<dbReference type="AlphaFoldDB" id="A0AAW1L5V2"/>
<protein>
    <submittedName>
        <fullName evidence="3">Fibronectin type III domain</fullName>
    </submittedName>
</protein>
<dbReference type="Gene3D" id="2.60.40.10">
    <property type="entry name" value="Immunoglobulins"/>
    <property type="match status" value="1"/>
</dbReference>
<proteinExistence type="predicted"/>
<organism evidence="3 4">
    <name type="scientific">Popillia japonica</name>
    <name type="common">Japanese beetle</name>
    <dbReference type="NCBI Taxonomy" id="7064"/>
    <lineage>
        <taxon>Eukaryota</taxon>
        <taxon>Metazoa</taxon>
        <taxon>Ecdysozoa</taxon>
        <taxon>Arthropoda</taxon>
        <taxon>Hexapoda</taxon>
        <taxon>Insecta</taxon>
        <taxon>Pterygota</taxon>
        <taxon>Neoptera</taxon>
        <taxon>Endopterygota</taxon>
        <taxon>Coleoptera</taxon>
        <taxon>Polyphaga</taxon>
        <taxon>Scarabaeiformia</taxon>
        <taxon>Scarabaeidae</taxon>
        <taxon>Rutelinae</taxon>
        <taxon>Popillia</taxon>
    </lineage>
</organism>
<feature type="chain" id="PRO_5043564873" evidence="1">
    <location>
        <begin position="17"/>
        <end position="496"/>
    </location>
</feature>
<reference evidence="3 4" key="1">
    <citation type="journal article" date="2024" name="BMC Genomics">
        <title>De novo assembly and annotation of Popillia japonica's genome with initial clues to its potential as an invasive pest.</title>
        <authorList>
            <person name="Cucini C."/>
            <person name="Boschi S."/>
            <person name="Funari R."/>
            <person name="Cardaioli E."/>
            <person name="Iannotti N."/>
            <person name="Marturano G."/>
            <person name="Paoli F."/>
            <person name="Bruttini M."/>
            <person name="Carapelli A."/>
            <person name="Frati F."/>
            <person name="Nardi F."/>
        </authorList>
    </citation>
    <scope>NUCLEOTIDE SEQUENCE [LARGE SCALE GENOMIC DNA]</scope>
    <source>
        <strain evidence="3">DMR45628</strain>
    </source>
</reference>
<evidence type="ECO:0000259" key="2">
    <source>
        <dbReference type="Pfam" id="PF00041"/>
    </source>
</evidence>
<evidence type="ECO:0000313" key="4">
    <source>
        <dbReference type="Proteomes" id="UP001458880"/>
    </source>
</evidence>
<feature type="domain" description="Fibronectin type-III" evidence="2">
    <location>
        <begin position="375"/>
        <end position="443"/>
    </location>
</feature>
<feature type="signal peptide" evidence="1">
    <location>
        <begin position="1"/>
        <end position="16"/>
    </location>
</feature>
<dbReference type="Pfam" id="PF00041">
    <property type="entry name" value="fn3"/>
    <property type="match status" value="1"/>
</dbReference>
<accession>A0AAW1L5V2</accession>
<evidence type="ECO:0000256" key="1">
    <source>
        <dbReference type="SAM" id="SignalP"/>
    </source>
</evidence>
<dbReference type="SUPFAM" id="SSF49265">
    <property type="entry name" value="Fibronectin type III"/>
    <property type="match status" value="1"/>
</dbReference>
<name>A0AAW1L5V2_POPJA</name>
<comment type="caution">
    <text evidence="3">The sequence shown here is derived from an EMBL/GenBank/DDBJ whole genome shotgun (WGS) entry which is preliminary data.</text>
</comment>